<dbReference type="InterPro" id="IPR001503">
    <property type="entry name" value="Glyco_trans_10"/>
</dbReference>
<dbReference type="SUPFAM" id="SSF53756">
    <property type="entry name" value="UDP-Glycosyltransferase/glycogen phosphorylase"/>
    <property type="match status" value="1"/>
</dbReference>
<dbReference type="eggNOG" id="COG0457">
    <property type="taxonomic scope" value="Bacteria"/>
</dbReference>
<dbReference type="InterPro" id="IPR055270">
    <property type="entry name" value="Glyco_tran_10_C"/>
</dbReference>
<comment type="similarity">
    <text evidence="1">Belongs to the glycosyltransferase 10 family.</text>
</comment>
<dbReference type="EMBL" id="BA000039">
    <property type="protein sequence ID" value="BAC09867.1"/>
    <property type="molecule type" value="Genomic_DNA"/>
</dbReference>
<dbReference type="Pfam" id="PF00852">
    <property type="entry name" value="Glyco_transf_10"/>
    <property type="match status" value="1"/>
</dbReference>
<evidence type="ECO:0000313" key="5">
    <source>
        <dbReference type="EMBL" id="BAC09867.1"/>
    </source>
</evidence>
<evidence type="ECO:0000256" key="2">
    <source>
        <dbReference type="ARBA" id="ARBA00022676"/>
    </source>
</evidence>
<evidence type="ECO:0000313" key="6">
    <source>
        <dbReference type="Proteomes" id="UP000000440"/>
    </source>
</evidence>
<gene>
    <name evidence="5" type="ordered locus">tlr2315</name>
</gene>
<feature type="domain" description="Fucosyltransferase C-terminal" evidence="4">
    <location>
        <begin position="228"/>
        <end position="308"/>
    </location>
</feature>
<keyword evidence="2" id="KW-0328">Glycosyltransferase</keyword>
<dbReference type="STRING" id="197221.gene:10748934"/>
<organism evidence="5 6">
    <name type="scientific">Thermosynechococcus vestitus (strain NIES-2133 / IAM M-273 / BP-1)</name>
    <dbReference type="NCBI Taxonomy" id="197221"/>
    <lineage>
        <taxon>Bacteria</taxon>
        <taxon>Bacillati</taxon>
        <taxon>Cyanobacteriota</taxon>
        <taxon>Cyanophyceae</taxon>
        <taxon>Acaryochloridales</taxon>
        <taxon>Thermosynechococcaceae</taxon>
        <taxon>Thermosynechococcus</taxon>
    </lineage>
</organism>
<dbReference type="Proteomes" id="UP000000440">
    <property type="component" value="Chromosome"/>
</dbReference>
<dbReference type="PANTHER" id="PTHR11929">
    <property type="entry name" value="ALPHA- 1,3 -FUCOSYLTRANSFERASE"/>
    <property type="match status" value="1"/>
</dbReference>
<dbReference type="GO" id="GO:0008417">
    <property type="term" value="F:fucosyltransferase activity"/>
    <property type="evidence" value="ECO:0007669"/>
    <property type="project" value="InterPro"/>
</dbReference>
<dbReference type="CAZy" id="GT10">
    <property type="family name" value="Glycosyltransferase Family 10"/>
</dbReference>
<dbReference type="EnsemblBacteria" id="BAC09867">
    <property type="protein sequence ID" value="BAC09867"/>
    <property type="gene ID" value="BAC09867"/>
</dbReference>
<dbReference type="GO" id="GO:0016020">
    <property type="term" value="C:membrane"/>
    <property type="evidence" value="ECO:0007669"/>
    <property type="project" value="InterPro"/>
</dbReference>
<dbReference type="AlphaFoldDB" id="Q8DGK2"/>
<reference evidence="5 6" key="1">
    <citation type="journal article" date="2002" name="DNA Res.">
        <title>Complete genome structure of the thermophilic cyanobacterium Thermosynechococcus elongatus BP-1.</title>
        <authorList>
            <person name="Nakamura Y."/>
            <person name="Kaneko T."/>
            <person name="Sato S."/>
            <person name="Ikeuchi M."/>
            <person name="Katoh H."/>
            <person name="Sasamoto S."/>
            <person name="Watanabe A."/>
            <person name="Iriguchi M."/>
            <person name="Kawashima K."/>
            <person name="Kimura T."/>
            <person name="Kishida Y."/>
            <person name="Kiyokawa C."/>
            <person name="Kohara M."/>
            <person name="Matsumoto M."/>
            <person name="Matsuno A."/>
            <person name="Nakazaki N."/>
            <person name="Shimpo S."/>
            <person name="Sugimoto M."/>
            <person name="Takeuchi C."/>
            <person name="Yamada M."/>
            <person name="Tabata S."/>
        </authorList>
    </citation>
    <scope>NUCLEOTIDE SEQUENCE [LARGE SCALE GENOMIC DNA]</scope>
    <source>
        <strain evidence="6">IAM M-273 / NIES-2133 / BP-1</strain>
    </source>
</reference>
<name>Q8DGK2_THEVB</name>
<dbReference type="InterPro" id="IPR038577">
    <property type="entry name" value="GT10-like_C_sf"/>
</dbReference>
<dbReference type="Gene3D" id="3.40.50.11660">
    <property type="entry name" value="Glycosyl transferase family 10, C-terminal domain"/>
    <property type="match status" value="1"/>
</dbReference>
<dbReference type="PANTHER" id="PTHR11929:SF194">
    <property type="entry name" value="ALPHA-(1,3)-FUCOSYLTRANSFERASE 10"/>
    <property type="match status" value="1"/>
</dbReference>
<sequence>MAICESGALPSHVGALSYSGGAASSFFGRRNADGLNDKWLALRDAFRAAGGDLLAIEDARSAALDFVIHVNAHRLRHDVPAFVILAESEFIHPPNVDWRMLQQYKGIFTWMPDLVRRGIGTEICLAHPLGAGVVDGYQERPQLLVMIASNKALPVWRPAVDLYRERVRAIRWFEKHAPQAFALYGHDWDKSPRLPTPLGGIVHGVEFVLPWRLQWFPSWKGVIPSKREVLRHARFSLCYENVRGLRGYITEKIFDAFCAGNVPVYWGAEDITDYIPADCFIDRRAFGDYADLYRYLTSMPETRYIQYQQAICDFLVSPAAKRFSSEIFATTIVGKVLDTLGRRDE</sequence>
<evidence type="ECO:0000256" key="1">
    <source>
        <dbReference type="ARBA" id="ARBA00008919"/>
    </source>
</evidence>
<keyword evidence="3" id="KW-0808">Transferase</keyword>
<dbReference type="RefSeq" id="WP_011058148.1">
    <property type="nucleotide sequence ID" value="NC_004113.1"/>
</dbReference>
<keyword evidence="6" id="KW-1185">Reference proteome</keyword>
<protein>
    <submittedName>
        <fullName evidence="5">Tlr2315 protein</fullName>
    </submittedName>
</protein>
<evidence type="ECO:0000256" key="3">
    <source>
        <dbReference type="ARBA" id="ARBA00022679"/>
    </source>
</evidence>
<evidence type="ECO:0000259" key="4">
    <source>
        <dbReference type="Pfam" id="PF00852"/>
    </source>
</evidence>
<proteinExistence type="inferred from homology"/>
<dbReference type="KEGG" id="tel:tlr2315"/>
<accession>Q8DGK2</accession>